<feature type="binding site" evidence="2">
    <location>
        <position position="282"/>
    </location>
    <ligand>
        <name>substrate</name>
    </ligand>
</feature>
<dbReference type="InterPro" id="IPR020023">
    <property type="entry name" value="PseG"/>
</dbReference>
<gene>
    <name evidence="4" type="ORF">SAMN04488070_1149</name>
</gene>
<name>A0A1I6GS44_9GAMM</name>
<dbReference type="RefSeq" id="WP_092856197.1">
    <property type="nucleotide sequence ID" value="NZ_FOYU01000001.1"/>
</dbReference>
<evidence type="ECO:0000313" key="4">
    <source>
        <dbReference type="EMBL" id="SFR45034.1"/>
    </source>
</evidence>
<dbReference type="GO" id="GO:0016758">
    <property type="term" value="F:hexosyltransferase activity"/>
    <property type="evidence" value="ECO:0007669"/>
    <property type="project" value="InterPro"/>
</dbReference>
<evidence type="ECO:0000256" key="2">
    <source>
        <dbReference type="PIRSR" id="PIRSR620023-2"/>
    </source>
</evidence>
<dbReference type="Pfam" id="PF04101">
    <property type="entry name" value="Glyco_tran_28_C"/>
    <property type="match status" value="1"/>
</dbReference>
<dbReference type="Gene3D" id="3.40.50.2000">
    <property type="entry name" value="Glycogen Phosphorylase B"/>
    <property type="match status" value="1"/>
</dbReference>
<dbReference type="GO" id="GO:0016787">
    <property type="term" value="F:hydrolase activity"/>
    <property type="evidence" value="ECO:0007669"/>
    <property type="project" value="UniProtKB-KW"/>
</dbReference>
<dbReference type="NCBIfam" id="TIGR03590">
    <property type="entry name" value="PseG"/>
    <property type="match status" value="1"/>
</dbReference>
<keyword evidence="5" id="KW-1185">Reference proteome</keyword>
<dbReference type="SUPFAM" id="SSF53756">
    <property type="entry name" value="UDP-Glycosyltransferase/glycogen phosphorylase"/>
    <property type="match status" value="1"/>
</dbReference>
<proteinExistence type="predicted"/>
<organism evidence="4 5">
    <name type="scientific">Pseudidiomarina maritima</name>
    <dbReference type="NCBI Taxonomy" id="519453"/>
    <lineage>
        <taxon>Bacteria</taxon>
        <taxon>Pseudomonadati</taxon>
        <taxon>Pseudomonadota</taxon>
        <taxon>Gammaproteobacteria</taxon>
        <taxon>Alteromonadales</taxon>
        <taxon>Idiomarinaceae</taxon>
        <taxon>Pseudidiomarina</taxon>
    </lineage>
</organism>
<reference evidence="5" key="1">
    <citation type="submission" date="2016-10" db="EMBL/GenBank/DDBJ databases">
        <authorList>
            <person name="Varghese N."/>
            <person name="Submissions S."/>
        </authorList>
    </citation>
    <scope>NUCLEOTIDE SEQUENCE [LARGE SCALE GENOMIC DNA]</scope>
    <source>
        <strain evidence="5">CGMCC 1.7285</strain>
    </source>
</reference>
<evidence type="ECO:0000259" key="3">
    <source>
        <dbReference type="Pfam" id="PF04101"/>
    </source>
</evidence>
<feature type="active site" description="Proton acceptor" evidence="1">
    <location>
        <position position="17"/>
    </location>
</feature>
<evidence type="ECO:0000256" key="1">
    <source>
        <dbReference type="PIRSR" id="PIRSR620023-1"/>
    </source>
</evidence>
<dbReference type="Proteomes" id="UP000199424">
    <property type="component" value="Unassembled WGS sequence"/>
</dbReference>
<keyword evidence="4" id="KW-0378">Hydrolase</keyword>
<feature type="binding site" evidence="2">
    <location>
        <position position="175"/>
    </location>
    <ligand>
        <name>substrate</name>
    </ligand>
</feature>
<dbReference type="PANTHER" id="PTHR21015">
    <property type="entry name" value="UDP-N-ACETYLGLUCOSAMINE--N-ACETYLMURAMYL-(PENTAPEPTIDE) PYROPHOSPHORYL-UNDECAPRENOL N-ACETYLGLUCOSAMINE TRANSFERASE 1"/>
    <property type="match status" value="1"/>
</dbReference>
<dbReference type="InterPro" id="IPR007235">
    <property type="entry name" value="Glyco_trans_28_C"/>
</dbReference>
<feature type="domain" description="Glycosyl transferase family 28 C-terminal" evidence="3">
    <location>
        <begin position="225"/>
        <end position="336"/>
    </location>
</feature>
<protein>
    <submittedName>
        <fullName evidence="4">UDP-2,4-diacetamido-2,4,6-trideoxy-beta-L-altropyranose hydrolase</fullName>
    </submittedName>
</protein>
<dbReference type="AlphaFoldDB" id="A0A1I6GS44"/>
<dbReference type="EMBL" id="FOYU01000001">
    <property type="protein sequence ID" value="SFR45034.1"/>
    <property type="molecule type" value="Genomic_DNA"/>
</dbReference>
<accession>A0A1I6GS44</accession>
<dbReference type="Gene3D" id="3.40.50.11190">
    <property type="match status" value="1"/>
</dbReference>
<evidence type="ECO:0000313" key="5">
    <source>
        <dbReference type="Proteomes" id="UP000199424"/>
    </source>
</evidence>
<dbReference type="PANTHER" id="PTHR21015:SF22">
    <property type="entry name" value="GLYCOSYLTRANSFERASE"/>
    <property type="match status" value="1"/>
</dbReference>
<sequence length="368" mass="41390">MLFVFRADASLVIGSGHIMRCLTLAKFLRERGHDCEFVCRDHIGNLRSLVESEDFFVHLLTTPGYRNEDLHKESNEGVHDWLAVPWDIDAQQTRQSLGNRVVDWLVVDHYALDHRWHRDLRKATNNIMVIDDLANRFLDCDVLLDQNLGRKAIHYEKLVPSNCIRLVGPSYALLRSEFTELREASLARRVSPKIQRILISLGGVDIDNVTADVIDALDFSELPSFVELDIVMGSSAPHVDKIRERIANLRFNTTVSVNVKNMAERMHLADFAIGAAGGSAWERCCLGLPSLVIVLAENQKAGAAALAREEIAIVLSERQSLRNRITPIVNDLMKTDELKRISEVARSITDGNGVRKVTETLMLECFNG</sequence>